<evidence type="ECO:0000256" key="1">
    <source>
        <dbReference type="SAM" id="MobiDB-lite"/>
    </source>
</evidence>
<sequence>MTTPTTSTASPSVTTSTTTAASTTTTTITTASSTTTTTITTTTAQSGPPNFSALAQNQTASPVPSSSSSGVLCSGANVQSTQSVYPVPTGAYNYNKIALSNNPGQVFEVECYMNPANIIHTVTLSAIPGNSNTQGLSNSLEYCMDLCNQANNAPNTTVAGPCAVAQWIPNQFGNIGQCILFTTAANGGSPLVGQGNLSPNQLAIGARYARLLTTTAPRIVDYTSLLPPSNLYNLGLCGGSNSANYNATFYGVYSYNNTIHGASRQDLWLLTCLGYTYLNANQDTALSTATAMAAVNVGTPQTADDCARLCDFYTFYQNYDNTQTLCKQWTWTGSTCNLYSTQYAPSESSPTVVAGIIAAGFWRGYGGNEYTQAGYKRWLGEDFEPGREHARDTLSKRDYMKPDAIIPWGTPNKNPTRPLR</sequence>
<dbReference type="EMBL" id="KN846952">
    <property type="protein sequence ID" value="KIV83716.1"/>
    <property type="molecule type" value="Genomic_DNA"/>
</dbReference>
<dbReference type="STRING" id="1016849.A0A0D1X7B3"/>
<dbReference type="AlphaFoldDB" id="A0A0D1X7B3"/>
<evidence type="ECO:0000313" key="3">
    <source>
        <dbReference type="Proteomes" id="UP000053599"/>
    </source>
</evidence>
<protein>
    <submittedName>
        <fullName evidence="2">Uncharacterized protein</fullName>
    </submittedName>
</protein>
<evidence type="ECO:0000313" key="2">
    <source>
        <dbReference type="EMBL" id="KIV83716.1"/>
    </source>
</evidence>
<proteinExistence type="predicted"/>
<organism evidence="2 3">
    <name type="scientific">Exophiala sideris</name>
    <dbReference type="NCBI Taxonomy" id="1016849"/>
    <lineage>
        <taxon>Eukaryota</taxon>
        <taxon>Fungi</taxon>
        <taxon>Dikarya</taxon>
        <taxon>Ascomycota</taxon>
        <taxon>Pezizomycotina</taxon>
        <taxon>Eurotiomycetes</taxon>
        <taxon>Chaetothyriomycetidae</taxon>
        <taxon>Chaetothyriales</taxon>
        <taxon>Herpotrichiellaceae</taxon>
        <taxon>Exophiala</taxon>
    </lineage>
</organism>
<feature type="compositionally biased region" description="Low complexity" evidence="1">
    <location>
        <begin position="1"/>
        <end position="44"/>
    </location>
</feature>
<feature type="compositionally biased region" description="Low complexity" evidence="1">
    <location>
        <begin position="61"/>
        <end position="72"/>
    </location>
</feature>
<dbReference type="HOGENOM" id="CLU_056588_0_0_1"/>
<feature type="region of interest" description="Disordered" evidence="1">
    <location>
        <begin position="1"/>
        <end position="72"/>
    </location>
</feature>
<accession>A0A0D1X7B3</accession>
<dbReference type="Proteomes" id="UP000053599">
    <property type="component" value="Unassembled WGS sequence"/>
</dbReference>
<gene>
    <name evidence="2" type="ORF">PV11_05715</name>
</gene>
<reference evidence="2 3" key="1">
    <citation type="submission" date="2015-01" db="EMBL/GenBank/DDBJ databases">
        <title>The Genome Sequence of Exophiala sideris CBS121828.</title>
        <authorList>
            <consortium name="The Broad Institute Genomics Platform"/>
            <person name="Cuomo C."/>
            <person name="de Hoog S."/>
            <person name="Gorbushina A."/>
            <person name="Stielow B."/>
            <person name="Teixiera M."/>
            <person name="Abouelleil A."/>
            <person name="Chapman S.B."/>
            <person name="Priest M."/>
            <person name="Young S.K."/>
            <person name="Wortman J."/>
            <person name="Nusbaum C."/>
            <person name="Birren B."/>
        </authorList>
    </citation>
    <scope>NUCLEOTIDE SEQUENCE [LARGE SCALE GENOMIC DNA]</scope>
    <source>
        <strain evidence="2 3">CBS 121828</strain>
    </source>
</reference>
<feature type="compositionally biased region" description="Polar residues" evidence="1">
    <location>
        <begin position="45"/>
        <end position="60"/>
    </location>
</feature>
<name>A0A0D1X7B3_9EURO</name>
<dbReference type="OrthoDB" id="4149590at2759"/>